<dbReference type="CDD" id="cd14488">
    <property type="entry name" value="CBM6-CBM35-CBM36_like_2"/>
    <property type="match status" value="1"/>
</dbReference>
<evidence type="ECO:0000256" key="4">
    <source>
        <dbReference type="ARBA" id="ARBA00023316"/>
    </source>
</evidence>
<evidence type="ECO:0000256" key="2">
    <source>
        <dbReference type="ARBA" id="ARBA00011901"/>
    </source>
</evidence>
<dbReference type="Pfam" id="PF25275">
    <property type="entry name" value="Golvesin_C"/>
    <property type="match status" value="1"/>
</dbReference>
<dbReference type="SUPFAM" id="SSF53955">
    <property type="entry name" value="Lysozyme-like"/>
    <property type="match status" value="1"/>
</dbReference>
<dbReference type="InterPro" id="IPR036505">
    <property type="entry name" value="Amidase/PGRP_sf"/>
</dbReference>
<dbReference type="Gene3D" id="3.40.80.10">
    <property type="entry name" value="Peptidoglycan recognition protein-like"/>
    <property type="match status" value="1"/>
</dbReference>
<evidence type="ECO:0000256" key="5">
    <source>
        <dbReference type="SAM" id="SignalP"/>
    </source>
</evidence>
<evidence type="ECO:0000256" key="1">
    <source>
        <dbReference type="ARBA" id="ARBA00001561"/>
    </source>
</evidence>
<protein>
    <recommendedName>
        <fullName evidence="2">N-acetylmuramoyl-L-alanine amidase</fullName>
        <ecNumber evidence="2">3.5.1.28</ecNumber>
    </recommendedName>
</protein>
<feature type="chain" id="PRO_5046704452" description="N-acetylmuramoyl-L-alanine amidase" evidence="5">
    <location>
        <begin position="17"/>
        <end position="539"/>
    </location>
</feature>
<organism evidence="7 8">
    <name type="scientific">Polyangium mundeleinium</name>
    <dbReference type="NCBI Taxonomy" id="2995306"/>
    <lineage>
        <taxon>Bacteria</taxon>
        <taxon>Pseudomonadati</taxon>
        <taxon>Myxococcota</taxon>
        <taxon>Polyangia</taxon>
        <taxon>Polyangiales</taxon>
        <taxon>Polyangiaceae</taxon>
        <taxon>Polyangium</taxon>
    </lineage>
</organism>
<dbReference type="Proteomes" id="UP001221411">
    <property type="component" value="Unassembled WGS sequence"/>
</dbReference>
<dbReference type="EMBL" id="JAQNDO010000001">
    <property type="protein sequence ID" value="MDC0749687.1"/>
    <property type="molecule type" value="Genomic_DNA"/>
</dbReference>
<dbReference type="PANTHER" id="PTHR30417">
    <property type="entry name" value="N-ACETYLMURAMOYL-L-ALANINE AMIDASE AMID"/>
    <property type="match status" value="1"/>
</dbReference>
<dbReference type="InterPro" id="IPR023346">
    <property type="entry name" value="Lysozyme-like_dom_sf"/>
</dbReference>
<keyword evidence="4" id="KW-0961">Cell wall biogenesis/degradation</keyword>
<evidence type="ECO:0000259" key="6">
    <source>
        <dbReference type="SMART" id="SM00644"/>
    </source>
</evidence>
<keyword evidence="5" id="KW-0732">Signal</keyword>
<dbReference type="SUPFAM" id="SSF55846">
    <property type="entry name" value="N-acetylmuramoyl-L-alanine amidase-like"/>
    <property type="match status" value="1"/>
</dbReference>
<dbReference type="CDD" id="cd06583">
    <property type="entry name" value="PGRP"/>
    <property type="match status" value="1"/>
</dbReference>
<sequence>MRRLLCLLMFAPVLSASVMLSGCSGEEGSGEGDATLIPGEAAGSPTAGMHPYQLHFDAAAKEFSVPASLLVAIGYAETQLYHVPGDTSEFDGIPAAYGVMALRGDALAKGASLVGMSEEEVQSEPEANIRAAAALLDAQAKELGFDRADIGAWAPAVAAYFNHPSLDAQAHFVHDEVYRHLREGIAAPEDSGIDEILAANPEATPKFPKPQFVGKPGPANAVYSGSVWRAAPSSNYTSGRGGKKAELLVIHTCAGTYSGCWGWLTTPYPTNPNKTSAHYVVNESGSEISALVDEVNTAHHVGASWNGLPTNPRSVGIEHGGYPYTSANPWKEGQIAASAKLSCDIVKRQNIIRDRQHIIGHYQPDPVNRANDPGTGFPWADYMNRINTCVDGGGGGGSTTITVDSNNANNNSAVARIVAPSANWTSSTNVSGYYGTGYYAAPTAAISDGATFEFYLAAAGSKQVYAWWTSASDRSTTTPFVMFNASGTNLGTVSKNQQTGGGAWQLLGTYNFTAGWNKVVVSRWTTTGYQVIADAVQIR</sequence>
<dbReference type="InterPro" id="IPR033803">
    <property type="entry name" value="CBD-like_Golvesin-Xly"/>
</dbReference>
<comment type="caution">
    <text evidence="7">The sequence shown here is derived from an EMBL/GenBank/DDBJ whole genome shotgun (WGS) entry which is preliminary data.</text>
</comment>
<evidence type="ECO:0000313" key="8">
    <source>
        <dbReference type="Proteomes" id="UP001221411"/>
    </source>
</evidence>
<dbReference type="PANTHER" id="PTHR30417:SF1">
    <property type="entry name" value="N-ACETYLMURAMOYL-L-ALANINE AMIDASE AMID"/>
    <property type="match status" value="1"/>
</dbReference>
<evidence type="ECO:0000256" key="3">
    <source>
        <dbReference type="ARBA" id="ARBA00022801"/>
    </source>
</evidence>
<dbReference type="Pfam" id="PF01510">
    <property type="entry name" value="Amidase_2"/>
    <property type="match status" value="1"/>
</dbReference>
<dbReference type="InterPro" id="IPR051206">
    <property type="entry name" value="NAMLAA_amidase_2"/>
</dbReference>
<gene>
    <name evidence="7" type="ORF">POL67_50620</name>
</gene>
<feature type="domain" description="N-acetylmuramoyl-L-alanine amidase" evidence="6">
    <location>
        <begin position="233"/>
        <end position="374"/>
    </location>
</feature>
<evidence type="ECO:0000313" key="7">
    <source>
        <dbReference type="EMBL" id="MDC0749687.1"/>
    </source>
</evidence>
<keyword evidence="3 7" id="KW-0378">Hydrolase</keyword>
<dbReference type="PROSITE" id="PS51257">
    <property type="entry name" value="PROKAR_LIPOPROTEIN"/>
    <property type="match status" value="1"/>
</dbReference>
<dbReference type="EC" id="3.5.1.28" evidence="2"/>
<dbReference type="GO" id="GO:0008745">
    <property type="term" value="F:N-acetylmuramoyl-L-alanine amidase activity"/>
    <property type="evidence" value="ECO:0007669"/>
    <property type="project" value="UniProtKB-EC"/>
</dbReference>
<reference evidence="7 8" key="1">
    <citation type="submission" date="2022-11" db="EMBL/GenBank/DDBJ databases">
        <title>Minimal conservation of predation-associated metabolite biosynthetic gene clusters underscores biosynthetic potential of Myxococcota including descriptions for ten novel species: Archangium lansinium sp. nov., Myxococcus landrumus sp. nov., Nannocystis bai.</title>
        <authorList>
            <person name="Ahearne A."/>
            <person name="Stevens C."/>
            <person name="Dowd S."/>
        </authorList>
    </citation>
    <scope>NUCLEOTIDE SEQUENCE [LARGE SCALE GENOMIC DNA]</scope>
    <source>
        <strain evidence="7 8">RJM3</strain>
    </source>
</reference>
<proteinExistence type="predicted"/>
<dbReference type="SMART" id="SM00644">
    <property type="entry name" value="Ami_2"/>
    <property type="match status" value="1"/>
</dbReference>
<dbReference type="Gene3D" id="1.10.530.10">
    <property type="match status" value="1"/>
</dbReference>
<accession>A0ABT5F6F7</accession>
<comment type="catalytic activity">
    <reaction evidence="1">
        <text>Hydrolyzes the link between N-acetylmuramoyl residues and L-amino acid residues in certain cell-wall glycopeptides.</text>
        <dbReference type="EC" id="3.5.1.28"/>
    </reaction>
</comment>
<keyword evidence="8" id="KW-1185">Reference proteome</keyword>
<feature type="signal peptide" evidence="5">
    <location>
        <begin position="1"/>
        <end position="16"/>
    </location>
</feature>
<dbReference type="RefSeq" id="WP_271929814.1">
    <property type="nucleotide sequence ID" value="NZ_JAQNDO010000001.1"/>
</dbReference>
<name>A0ABT5F6F7_9BACT</name>
<dbReference type="InterPro" id="IPR002502">
    <property type="entry name" value="Amidase_domain"/>
</dbReference>